<evidence type="ECO:0000256" key="1">
    <source>
        <dbReference type="SAM" id="MobiDB-lite"/>
    </source>
</evidence>
<accession>F0WG57</accession>
<dbReference type="PANTHER" id="PTHR46731">
    <property type="entry name" value="F-BOX ONLY PROTEIN 15"/>
    <property type="match status" value="1"/>
</dbReference>
<dbReference type="HOGENOM" id="CLU_047341_0_0_1"/>
<gene>
    <name evidence="2" type="primary">AlNc14C88G5587</name>
    <name evidence="2" type="ORF">ALNC14_063350</name>
</gene>
<dbReference type="GO" id="GO:0019005">
    <property type="term" value="C:SCF ubiquitin ligase complex"/>
    <property type="evidence" value="ECO:0007669"/>
    <property type="project" value="TreeGrafter"/>
</dbReference>
<reference evidence="2" key="1">
    <citation type="journal article" date="2011" name="PLoS Biol.">
        <title>Gene gain and loss during evolution of obligate parasitism in the white rust pathogen of Arabidopsis thaliana.</title>
        <authorList>
            <person name="Kemen E."/>
            <person name="Gardiner A."/>
            <person name="Schultz-Larsen T."/>
            <person name="Kemen A.C."/>
            <person name="Balmuth A.L."/>
            <person name="Robert-Seilaniantz A."/>
            <person name="Bailey K."/>
            <person name="Holub E."/>
            <person name="Studholme D.J."/>
            <person name="Maclean D."/>
            <person name="Jones J.D."/>
        </authorList>
    </citation>
    <scope>NUCLEOTIDE SEQUENCE</scope>
</reference>
<proteinExistence type="predicted"/>
<feature type="region of interest" description="Disordered" evidence="1">
    <location>
        <begin position="1"/>
        <end position="34"/>
    </location>
</feature>
<organism evidence="2">
    <name type="scientific">Albugo laibachii Nc14</name>
    <dbReference type="NCBI Taxonomy" id="890382"/>
    <lineage>
        <taxon>Eukaryota</taxon>
        <taxon>Sar</taxon>
        <taxon>Stramenopiles</taxon>
        <taxon>Oomycota</taxon>
        <taxon>Peronosporomycetes</taxon>
        <taxon>Albuginales</taxon>
        <taxon>Albuginaceae</taxon>
        <taxon>Albugo</taxon>
    </lineage>
</organism>
<evidence type="ECO:0000313" key="2">
    <source>
        <dbReference type="EMBL" id="CCA20192.1"/>
    </source>
</evidence>
<reference evidence="2" key="2">
    <citation type="submission" date="2011-02" db="EMBL/GenBank/DDBJ databases">
        <authorList>
            <person name="MacLean D."/>
        </authorList>
    </citation>
    <scope>NUCLEOTIDE SEQUENCE</scope>
</reference>
<feature type="compositionally biased region" description="Basic and acidic residues" evidence="1">
    <location>
        <begin position="1"/>
        <end position="10"/>
    </location>
</feature>
<sequence length="392" mass="44390">MRSNQDENARRSTHALKANARGTTSRSFVRRSGSEKTANIEKRIECLFQRLLPHTIQKTLDKLDRMLQQQLIVRINGRSSTISAIEHPRLVVNTQKVATAFSQSLGSSILHDGGTLSTLKVIDLQSTSARSVLPPVFWKSDSLRVEIWKRVSEHERLGLTMYTLPVGPWYSSCIIALVWTRTSEILLLYLLSHRVESAYHACHRQVNALCDDIDPSYGLHSYTICISVRSLSELLWEGDFHDVEFHFPSEKDCSVVTARLIQKQGGRRDTSLALSKGPRLSFQDDAFEVKMDQVCVFDVGIFDEKCVPVWCFTRAISLRQGYDEMGSFSQTCAGMKCEKLEGMHQEDGPEISVRRFRLLLDRNGSKTAVRQIEVTFGLSFIDSRFSTSYANA</sequence>
<dbReference type="PANTHER" id="PTHR46731:SF1">
    <property type="entry name" value="F-BOX ONLY PROTEIN 15"/>
    <property type="match status" value="1"/>
</dbReference>
<protein>
    <submittedName>
        <fullName evidence="2">Uncharacterized protein AlNc14C88G5587</fullName>
    </submittedName>
</protein>
<name>F0WG57_9STRA</name>
<dbReference type="AlphaFoldDB" id="F0WG57"/>
<dbReference type="EMBL" id="FR824133">
    <property type="protein sequence ID" value="CCA20192.1"/>
    <property type="molecule type" value="Genomic_DNA"/>
</dbReference>